<accession>A0A3M6UUF2</accession>
<protein>
    <recommendedName>
        <fullName evidence="2">Endonuclease/exonuclease/phosphatase domain-containing protein</fullName>
    </recommendedName>
</protein>
<evidence type="ECO:0000313" key="4">
    <source>
        <dbReference type="Proteomes" id="UP000275408"/>
    </source>
</evidence>
<dbReference type="Proteomes" id="UP000275408">
    <property type="component" value="Unassembled WGS sequence"/>
</dbReference>
<gene>
    <name evidence="3" type="ORF">pdam_00023524</name>
</gene>
<name>A0A3M6UUF2_POCDA</name>
<organism evidence="3 4">
    <name type="scientific">Pocillopora damicornis</name>
    <name type="common">Cauliflower coral</name>
    <name type="synonym">Millepora damicornis</name>
    <dbReference type="NCBI Taxonomy" id="46731"/>
    <lineage>
        <taxon>Eukaryota</taxon>
        <taxon>Metazoa</taxon>
        <taxon>Cnidaria</taxon>
        <taxon>Anthozoa</taxon>
        <taxon>Hexacorallia</taxon>
        <taxon>Scleractinia</taxon>
        <taxon>Astrocoeniina</taxon>
        <taxon>Pocilloporidae</taxon>
        <taxon>Pocillopora</taxon>
    </lineage>
</organism>
<dbReference type="InterPro" id="IPR005135">
    <property type="entry name" value="Endo/exonuclease/phosphatase"/>
</dbReference>
<evidence type="ECO:0000259" key="2">
    <source>
        <dbReference type="Pfam" id="PF03372"/>
    </source>
</evidence>
<keyword evidence="4" id="KW-1185">Reference proteome</keyword>
<feature type="signal peptide" evidence="1">
    <location>
        <begin position="1"/>
        <end position="20"/>
    </location>
</feature>
<dbReference type="Gene3D" id="3.60.10.10">
    <property type="entry name" value="Endonuclease/exonuclease/phosphatase"/>
    <property type="match status" value="1"/>
</dbReference>
<dbReference type="EMBL" id="RCHS01000692">
    <property type="protein sequence ID" value="RMX57227.1"/>
    <property type="molecule type" value="Genomic_DNA"/>
</dbReference>
<feature type="domain" description="Endonuclease/exonuclease/phosphatase" evidence="2">
    <location>
        <begin position="42"/>
        <end position="144"/>
    </location>
</feature>
<dbReference type="SUPFAM" id="SSF56219">
    <property type="entry name" value="DNase I-like"/>
    <property type="match status" value="1"/>
</dbReference>
<proteinExistence type="predicted"/>
<reference evidence="3 4" key="1">
    <citation type="journal article" date="2018" name="Sci. Rep.">
        <title>Comparative analysis of the Pocillopora damicornis genome highlights role of immune system in coral evolution.</title>
        <authorList>
            <person name="Cunning R."/>
            <person name="Bay R.A."/>
            <person name="Gillette P."/>
            <person name="Baker A.C."/>
            <person name="Traylor-Knowles N."/>
        </authorList>
    </citation>
    <scope>NUCLEOTIDE SEQUENCE [LARGE SCALE GENOMIC DNA]</scope>
    <source>
        <strain evidence="3">RSMAS</strain>
        <tissue evidence="3">Whole animal</tissue>
    </source>
</reference>
<dbReference type="AlphaFoldDB" id="A0A3M6UUF2"/>
<keyword evidence="1" id="KW-0732">Signal</keyword>
<evidence type="ECO:0000256" key="1">
    <source>
        <dbReference type="SAM" id="SignalP"/>
    </source>
</evidence>
<sequence>MPVWHLALSLIILSSRPLRPLPWQQLSLRRDHLNFLFSGKLFCVCCVYAPNHNPAQDQFLKDFHPNIDPSIPTVLCGDFNEVFDCSQDWAGSGPSVSLLDSSSSPKYLFEDCCVIDIWRHLHPSSLGFTWTRWDGSLASHIDLFSVQISLYCPLSFLRLLWCMSQRPLMLFLLIQVSGSLTSLSSTIQSMST</sequence>
<feature type="chain" id="PRO_5018009648" description="Endonuclease/exonuclease/phosphatase domain-containing protein" evidence="1">
    <location>
        <begin position="21"/>
        <end position="192"/>
    </location>
</feature>
<dbReference type="InterPro" id="IPR036691">
    <property type="entry name" value="Endo/exonu/phosph_ase_sf"/>
</dbReference>
<evidence type="ECO:0000313" key="3">
    <source>
        <dbReference type="EMBL" id="RMX57227.1"/>
    </source>
</evidence>
<comment type="caution">
    <text evidence="3">The sequence shown here is derived from an EMBL/GenBank/DDBJ whole genome shotgun (WGS) entry which is preliminary data.</text>
</comment>
<dbReference type="Pfam" id="PF03372">
    <property type="entry name" value="Exo_endo_phos"/>
    <property type="match status" value="1"/>
</dbReference>